<evidence type="ECO:0000313" key="2">
    <source>
        <dbReference type="Proteomes" id="UP000574390"/>
    </source>
</evidence>
<evidence type="ECO:0000313" key="1">
    <source>
        <dbReference type="EMBL" id="KAF4681003.1"/>
    </source>
</evidence>
<feature type="non-terminal residue" evidence="1">
    <location>
        <position position="124"/>
    </location>
</feature>
<gene>
    <name evidence="1" type="ORF">FOZ62_020210</name>
</gene>
<dbReference type="Gene3D" id="2.20.70.10">
    <property type="match status" value="1"/>
</dbReference>
<protein>
    <submittedName>
        <fullName evidence="1">Uncharacterized protein</fullName>
    </submittedName>
</protein>
<comment type="caution">
    <text evidence="1">The sequence shown here is derived from an EMBL/GenBank/DDBJ whole genome shotgun (WGS) entry which is preliminary data.</text>
</comment>
<accession>A0A7J6NAU8</accession>
<organism evidence="1 2">
    <name type="scientific">Perkinsus olseni</name>
    <name type="common">Perkinsus atlanticus</name>
    <dbReference type="NCBI Taxonomy" id="32597"/>
    <lineage>
        <taxon>Eukaryota</taxon>
        <taxon>Sar</taxon>
        <taxon>Alveolata</taxon>
        <taxon>Perkinsozoa</taxon>
        <taxon>Perkinsea</taxon>
        <taxon>Perkinsida</taxon>
        <taxon>Perkinsidae</taxon>
        <taxon>Perkinsus</taxon>
    </lineage>
</organism>
<dbReference type="AlphaFoldDB" id="A0A7J6NAU8"/>
<sequence length="124" mass="14058">PDNLMYAPETAEQVAERKKKQKESGVVWIFPDGCAVHISGLKSMSATWINGQEGIVIGWNPDKKRYDVKLNCDGSIKQLKPENVRVKVPEGWTEYWDEDQQRHYYVENATQKALSFTAVVIGSS</sequence>
<reference evidence="1 2" key="1">
    <citation type="submission" date="2020-04" db="EMBL/GenBank/DDBJ databases">
        <title>Perkinsus olseni comparative genomics.</title>
        <authorList>
            <person name="Bogema D.R."/>
        </authorList>
    </citation>
    <scope>NUCLEOTIDE SEQUENCE [LARGE SCALE GENOMIC DNA]</scope>
    <source>
        <strain evidence="1">ATCC PRA-205</strain>
    </source>
</reference>
<feature type="non-terminal residue" evidence="1">
    <location>
        <position position="1"/>
    </location>
</feature>
<dbReference type="EMBL" id="JABANM010037698">
    <property type="protein sequence ID" value="KAF4681003.1"/>
    <property type="molecule type" value="Genomic_DNA"/>
</dbReference>
<dbReference type="Proteomes" id="UP000574390">
    <property type="component" value="Unassembled WGS sequence"/>
</dbReference>
<proteinExistence type="predicted"/>
<name>A0A7J6NAU8_PEROL</name>